<dbReference type="SMART" id="SM00564">
    <property type="entry name" value="PQQ"/>
    <property type="match status" value="6"/>
</dbReference>
<dbReference type="PANTHER" id="PTHR34512">
    <property type="entry name" value="CELL SURFACE PROTEIN"/>
    <property type="match status" value="1"/>
</dbReference>
<keyword evidence="3" id="KW-1185">Reference proteome</keyword>
<evidence type="ECO:0000313" key="2">
    <source>
        <dbReference type="EMBL" id="KEP70788.1"/>
    </source>
</evidence>
<feature type="domain" description="Pyrrolo-quinoline quinone repeat" evidence="1">
    <location>
        <begin position="122"/>
        <end position="355"/>
    </location>
</feature>
<name>A0A074TP98_9RHOB</name>
<protein>
    <submittedName>
        <fullName evidence="2">Quinoprotein</fullName>
    </submittedName>
</protein>
<proteinExistence type="predicted"/>
<dbReference type="Pfam" id="PF13360">
    <property type="entry name" value="PQQ_2"/>
    <property type="match status" value="2"/>
</dbReference>
<dbReference type="Gene3D" id="2.130.10.10">
    <property type="entry name" value="YVTN repeat-like/Quinoprotein amine dehydrogenase"/>
    <property type="match status" value="1"/>
</dbReference>
<dbReference type="InterPro" id="IPR011047">
    <property type="entry name" value="Quinoprotein_ADH-like_sf"/>
</dbReference>
<dbReference type="AlphaFoldDB" id="A0A074TP98"/>
<evidence type="ECO:0000259" key="1">
    <source>
        <dbReference type="Pfam" id="PF13360"/>
    </source>
</evidence>
<dbReference type="SUPFAM" id="SSF50998">
    <property type="entry name" value="Quinoprotein alcohol dehydrogenase-like"/>
    <property type="match status" value="1"/>
</dbReference>
<dbReference type="eggNOG" id="COG1520">
    <property type="taxonomic scope" value="Bacteria"/>
</dbReference>
<accession>A0A074TP98</accession>
<sequence>MSKTIFVLGVAVTLAGCTKEVILQGERLSPRDAMRAEEGLPPLAGPENVSQPIKLPAQVSNAQWPQRGGSSTHSLFNAALGAGTTPIWSANIGAGNAKRYRITADPIVGAGRIYTLDSRAGVTATGLNGARLWQTDITPPGDHSGDASGGGVAYDNGTVYVSSDFAELVAIDAATGAIKWRQYFDAGIGGAPTVEGGTVYVVARDSSAWAVRASDGKVLWQVPGAPSKSGMTGVSSPAVTKSMVVFPFPSGFMSGVLRQSGMQLWQSKVPGARPGVGYASIVDLTGDPVIVGDTVYAGSSAGKLAAFDLNSGERKWTASEGANSPVQVAGGSIFLTSDDGKIVRLDAATGTQIWARNLPYYTKEKPKKQRNVVANYGPVLAGGKLYVASSDGVLRVFSPVDGSLIGQAPIPGGAASAPVVAGRTLYVVGGDGKLHAFK</sequence>
<dbReference type="InterPro" id="IPR015943">
    <property type="entry name" value="WD40/YVTN_repeat-like_dom_sf"/>
</dbReference>
<dbReference type="PROSITE" id="PS51257">
    <property type="entry name" value="PROKAR_LIPOPROTEIN"/>
    <property type="match status" value="1"/>
</dbReference>
<comment type="caution">
    <text evidence="2">The sequence shown here is derived from an EMBL/GenBank/DDBJ whole genome shotgun (WGS) entry which is preliminary data.</text>
</comment>
<dbReference type="PANTHER" id="PTHR34512:SF30">
    <property type="entry name" value="OUTER MEMBRANE PROTEIN ASSEMBLY FACTOR BAMB"/>
    <property type="match status" value="1"/>
</dbReference>
<gene>
    <name evidence="2" type="ORF">DL1_13220</name>
</gene>
<dbReference type="InterPro" id="IPR018391">
    <property type="entry name" value="PQQ_b-propeller_rpt"/>
</dbReference>
<dbReference type="STRING" id="1185766.SAMN05216224_102441"/>
<evidence type="ECO:0000313" key="3">
    <source>
        <dbReference type="Proteomes" id="UP000027725"/>
    </source>
</evidence>
<dbReference type="Proteomes" id="UP000027725">
    <property type="component" value="Unassembled WGS sequence"/>
</dbReference>
<organism evidence="2 3">
    <name type="scientific">Thioclava dalianensis</name>
    <dbReference type="NCBI Taxonomy" id="1185766"/>
    <lineage>
        <taxon>Bacteria</taxon>
        <taxon>Pseudomonadati</taxon>
        <taxon>Pseudomonadota</taxon>
        <taxon>Alphaproteobacteria</taxon>
        <taxon>Rhodobacterales</taxon>
        <taxon>Paracoccaceae</taxon>
        <taxon>Thioclava</taxon>
    </lineage>
</organism>
<dbReference type="InterPro" id="IPR002372">
    <property type="entry name" value="PQQ_rpt_dom"/>
</dbReference>
<reference evidence="2 3" key="1">
    <citation type="submission" date="2014-03" db="EMBL/GenBank/DDBJ databases">
        <title>The draft genome sequence of Thioclava dalianensis DLFJ1-1.</title>
        <authorList>
            <person name="Lai Q."/>
            <person name="Shao Z."/>
        </authorList>
    </citation>
    <scope>NUCLEOTIDE SEQUENCE [LARGE SCALE GENOMIC DNA]</scope>
    <source>
        <strain evidence="2 3">DLFJ1-1</strain>
    </source>
</reference>
<feature type="domain" description="Pyrrolo-quinoline quinone repeat" evidence="1">
    <location>
        <begin position="377"/>
        <end position="437"/>
    </location>
</feature>
<dbReference type="EMBL" id="JHEH01000004">
    <property type="protein sequence ID" value="KEP70788.1"/>
    <property type="molecule type" value="Genomic_DNA"/>
</dbReference>